<dbReference type="Pfam" id="PF00497">
    <property type="entry name" value="SBP_bac_3"/>
    <property type="match status" value="1"/>
</dbReference>
<feature type="transmembrane region" description="Helical" evidence="2">
    <location>
        <begin position="210"/>
        <end position="228"/>
    </location>
</feature>
<feature type="signal peptide" evidence="3">
    <location>
        <begin position="1"/>
        <end position="22"/>
    </location>
</feature>
<dbReference type="InterPro" id="IPR001638">
    <property type="entry name" value="Solute-binding_3/MltF_N"/>
</dbReference>
<comment type="caution">
    <text evidence="5">The sequence shown here is derived from an EMBL/GenBank/DDBJ whole genome shotgun (WGS) entry which is preliminary data.</text>
</comment>
<keyword evidence="3" id="KW-0732">Signal</keyword>
<gene>
    <name evidence="5" type="ORF">KIPB_006526</name>
</gene>
<feature type="transmembrane region" description="Helical" evidence="2">
    <location>
        <begin position="382"/>
        <end position="404"/>
    </location>
</feature>
<evidence type="ECO:0000313" key="5">
    <source>
        <dbReference type="EMBL" id="GIQ84939.1"/>
    </source>
</evidence>
<keyword evidence="2" id="KW-0812">Transmembrane</keyword>
<dbReference type="Proteomes" id="UP000265618">
    <property type="component" value="Unassembled WGS sequence"/>
</dbReference>
<feature type="chain" id="PRO_5039910768" description="Solute-binding protein family 3/N-terminal domain-containing protein" evidence="3">
    <location>
        <begin position="23"/>
        <end position="441"/>
    </location>
</feature>
<keyword evidence="2" id="KW-1133">Transmembrane helix</keyword>
<proteinExistence type="predicted"/>
<evidence type="ECO:0000256" key="2">
    <source>
        <dbReference type="SAM" id="Phobius"/>
    </source>
</evidence>
<dbReference type="AlphaFoldDB" id="A0A9K3CX64"/>
<dbReference type="Gene3D" id="3.40.190.10">
    <property type="entry name" value="Periplasmic binding protein-like II"/>
    <property type="match status" value="2"/>
</dbReference>
<feature type="domain" description="Solute-binding protein family 3/N-terminal" evidence="4">
    <location>
        <begin position="40"/>
        <end position="363"/>
    </location>
</feature>
<organism evidence="5 6">
    <name type="scientific">Kipferlia bialata</name>
    <dbReference type="NCBI Taxonomy" id="797122"/>
    <lineage>
        <taxon>Eukaryota</taxon>
        <taxon>Metamonada</taxon>
        <taxon>Carpediemonas-like organisms</taxon>
        <taxon>Kipferlia</taxon>
    </lineage>
</organism>
<accession>A0A9K3CX64</accession>
<evidence type="ECO:0000256" key="1">
    <source>
        <dbReference type="SAM" id="MobiDB-lite"/>
    </source>
</evidence>
<keyword evidence="2" id="KW-0472">Membrane</keyword>
<name>A0A9K3CX64_9EUKA</name>
<sequence>MGRQSLYLVTVLALGLVAVCRAAGPYDLQSTNPNQVLTIHYAPFAICEEDGQINPPGFVTDMMECVNSDLGTDFDVYCSTTSGFTDCFYLVNEDQWPMMLGSYSTKADRTRLADYMINIALSTKALIVPCETQVSGFALFAPMFQPLSVNIFAMMILVHLVLANLVLLTEYVGSSGLRKTVQYSKDGPIMFYMSFMGWDLSKVRTSLGRFILFIDVMLEAVLGAYFIGSVTASTEIGVSVQFDPDSAEDYTVGCREGSTSIDILEEWGAGIELFDSTDACAAMIGVSGTGGVDACLSSYETLAYWVDNNADSGLCLYEESFSPSTRTGAVNFSYPQLRQDMDTVIADMQEDGRLDTLIAKWFEGLDDSLITGNDTSQVQMEWWTYVTIAVLAVFLIVSMLHRLVHQSENRAKKKLEARTSPTARGSESPYASVEPPSMLPV</sequence>
<dbReference type="SUPFAM" id="SSF53850">
    <property type="entry name" value="Periplasmic binding protein-like II"/>
    <property type="match status" value="1"/>
</dbReference>
<protein>
    <recommendedName>
        <fullName evidence="4">Solute-binding protein family 3/N-terminal domain-containing protein</fullName>
    </recommendedName>
</protein>
<reference evidence="5 6" key="1">
    <citation type="journal article" date="2018" name="PLoS ONE">
        <title>The draft genome of Kipferlia bialata reveals reductive genome evolution in fornicate parasites.</title>
        <authorList>
            <person name="Tanifuji G."/>
            <person name="Takabayashi S."/>
            <person name="Kume K."/>
            <person name="Takagi M."/>
            <person name="Nakayama T."/>
            <person name="Kamikawa R."/>
            <person name="Inagaki Y."/>
            <person name="Hashimoto T."/>
        </authorList>
    </citation>
    <scope>NUCLEOTIDE SEQUENCE [LARGE SCALE GENOMIC DNA]</scope>
    <source>
        <strain evidence="5">NY0173</strain>
    </source>
</reference>
<evidence type="ECO:0000256" key="3">
    <source>
        <dbReference type="SAM" id="SignalP"/>
    </source>
</evidence>
<feature type="region of interest" description="Disordered" evidence="1">
    <location>
        <begin position="411"/>
        <end position="441"/>
    </location>
</feature>
<feature type="transmembrane region" description="Helical" evidence="2">
    <location>
        <begin position="147"/>
        <end position="169"/>
    </location>
</feature>
<evidence type="ECO:0000259" key="4">
    <source>
        <dbReference type="Pfam" id="PF00497"/>
    </source>
</evidence>
<dbReference type="EMBL" id="BDIP01001689">
    <property type="protein sequence ID" value="GIQ84939.1"/>
    <property type="molecule type" value="Genomic_DNA"/>
</dbReference>
<evidence type="ECO:0000313" key="6">
    <source>
        <dbReference type="Proteomes" id="UP000265618"/>
    </source>
</evidence>
<keyword evidence="6" id="KW-1185">Reference proteome</keyword>